<reference evidence="4 5" key="1">
    <citation type="journal article" date="2014" name="Nat. Genet.">
        <title>Genome sequence of the hot pepper provides insights into the evolution of pungency in Capsicum species.</title>
        <authorList>
            <person name="Kim S."/>
            <person name="Park M."/>
            <person name="Yeom S.I."/>
            <person name="Kim Y.M."/>
            <person name="Lee J.M."/>
            <person name="Lee H.A."/>
            <person name="Seo E."/>
            <person name="Choi J."/>
            <person name="Cheong K."/>
            <person name="Kim K.T."/>
            <person name="Jung K."/>
            <person name="Lee G.W."/>
            <person name="Oh S.K."/>
            <person name="Bae C."/>
            <person name="Kim S.B."/>
            <person name="Lee H.Y."/>
            <person name="Kim S.Y."/>
            <person name="Kim M.S."/>
            <person name="Kang B.C."/>
            <person name="Jo Y.D."/>
            <person name="Yang H.B."/>
            <person name="Jeong H.J."/>
            <person name="Kang W.H."/>
            <person name="Kwon J.K."/>
            <person name="Shin C."/>
            <person name="Lim J.Y."/>
            <person name="Park J.H."/>
            <person name="Huh J.H."/>
            <person name="Kim J.S."/>
            <person name="Kim B.D."/>
            <person name="Cohen O."/>
            <person name="Paran I."/>
            <person name="Suh M.C."/>
            <person name="Lee S.B."/>
            <person name="Kim Y.K."/>
            <person name="Shin Y."/>
            <person name="Noh S.J."/>
            <person name="Park J."/>
            <person name="Seo Y.S."/>
            <person name="Kwon S.Y."/>
            <person name="Kim H.A."/>
            <person name="Park J.M."/>
            <person name="Kim H.J."/>
            <person name="Choi S.B."/>
            <person name="Bosland P.W."/>
            <person name="Reeves G."/>
            <person name="Jo S.H."/>
            <person name="Lee B.W."/>
            <person name="Cho H.T."/>
            <person name="Choi H.S."/>
            <person name="Lee M.S."/>
            <person name="Yu Y."/>
            <person name="Do Choi Y."/>
            <person name="Park B.S."/>
            <person name="van Deynze A."/>
            <person name="Ashrafi H."/>
            <person name="Hill T."/>
            <person name="Kim W.T."/>
            <person name="Pai H.S."/>
            <person name="Ahn H.K."/>
            <person name="Yeam I."/>
            <person name="Giovannoni J.J."/>
            <person name="Rose J.K."/>
            <person name="Sorensen I."/>
            <person name="Lee S.J."/>
            <person name="Kim R.W."/>
            <person name="Choi I.Y."/>
            <person name="Choi B.S."/>
            <person name="Lim J.S."/>
            <person name="Lee Y.H."/>
            <person name="Choi D."/>
        </authorList>
    </citation>
    <scope>NUCLEOTIDE SEQUENCE [LARGE SCALE GENOMIC DNA]</scope>
    <source>
        <strain evidence="5">cv. CM334</strain>
    </source>
</reference>
<evidence type="ECO:0000259" key="3">
    <source>
        <dbReference type="Pfam" id="PF12357"/>
    </source>
</evidence>
<dbReference type="STRING" id="4072.A0A2G3AAV2"/>
<dbReference type="PANTHER" id="PTHR18896:SF201">
    <property type="entry name" value="PHOSPHOLIPASE D"/>
    <property type="match status" value="1"/>
</dbReference>
<sequence length="207" mass="24068">MSSHRRAGIDGFCLSLSLTTFMTRHKKCDSPSKISSHRSWILPKADDLRDRASQMWIWFLPKADDLCDRASQMWLFGWYSTHSEVVELVFSKIYGYRMPLWAENTATIEQFFERPESLECVRWIRVFGEHNWLQYMADEVTEIRGHLLKYPIEIDRTGKVKLLHGGLLACNFFNFPFRHPVLQAGSRLTIFSPCSSGGLLKSESKLE</sequence>
<evidence type="ECO:0000256" key="2">
    <source>
        <dbReference type="ARBA" id="ARBA00023098"/>
    </source>
</evidence>
<comment type="caution">
    <text evidence="4">The sequence shown here is derived from an EMBL/GenBank/DDBJ whole genome shotgun (WGS) entry which is preliminary data.</text>
</comment>
<dbReference type="GO" id="GO:0006629">
    <property type="term" value="P:lipid metabolic process"/>
    <property type="evidence" value="ECO:0007669"/>
    <property type="project" value="UniProtKB-KW"/>
</dbReference>
<dbReference type="InterPro" id="IPR024632">
    <property type="entry name" value="PLipase_D_C"/>
</dbReference>
<dbReference type="Proteomes" id="UP000222542">
    <property type="component" value="Unassembled WGS sequence"/>
</dbReference>
<feature type="domain" description="Phospholipase D C-terminal" evidence="3">
    <location>
        <begin position="109"/>
        <end position="165"/>
    </location>
</feature>
<reference evidence="4 5" key="2">
    <citation type="journal article" date="2017" name="Genome Biol.">
        <title>New reference genome sequences of hot pepper reveal the massive evolution of plant disease-resistance genes by retroduplication.</title>
        <authorList>
            <person name="Kim S."/>
            <person name="Park J."/>
            <person name="Yeom S.I."/>
            <person name="Kim Y.M."/>
            <person name="Seo E."/>
            <person name="Kim K.T."/>
            <person name="Kim M.S."/>
            <person name="Lee J.M."/>
            <person name="Cheong K."/>
            <person name="Shin H.S."/>
            <person name="Kim S.B."/>
            <person name="Han K."/>
            <person name="Lee J."/>
            <person name="Park M."/>
            <person name="Lee H.A."/>
            <person name="Lee H.Y."/>
            <person name="Lee Y."/>
            <person name="Oh S."/>
            <person name="Lee J.H."/>
            <person name="Choi E."/>
            <person name="Choi E."/>
            <person name="Lee S.E."/>
            <person name="Jeon J."/>
            <person name="Kim H."/>
            <person name="Choi G."/>
            <person name="Song H."/>
            <person name="Lee J."/>
            <person name="Lee S.C."/>
            <person name="Kwon J.K."/>
            <person name="Lee H.Y."/>
            <person name="Koo N."/>
            <person name="Hong Y."/>
            <person name="Kim R.W."/>
            <person name="Kang W.H."/>
            <person name="Huh J.H."/>
            <person name="Kang B.C."/>
            <person name="Yang T.J."/>
            <person name="Lee Y.H."/>
            <person name="Bennetzen J.L."/>
            <person name="Choi D."/>
        </authorList>
    </citation>
    <scope>NUCLEOTIDE SEQUENCE [LARGE SCALE GENOMIC DNA]</scope>
    <source>
        <strain evidence="5">cv. CM334</strain>
    </source>
</reference>
<dbReference type="EMBL" id="AYRZ02000002">
    <property type="protein sequence ID" value="PHT91376.1"/>
    <property type="molecule type" value="Genomic_DNA"/>
</dbReference>
<dbReference type="InterPro" id="IPR015679">
    <property type="entry name" value="PLipase_D_fam"/>
</dbReference>
<evidence type="ECO:0000313" key="4">
    <source>
        <dbReference type="EMBL" id="PHT91376.1"/>
    </source>
</evidence>
<name>A0A2G3AAV2_CAPAN</name>
<organism evidence="4 5">
    <name type="scientific">Capsicum annuum</name>
    <name type="common">Capsicum pepper</name>
    <dbReference type="NCBI Taxonomy" id="4072"/>
    <lineage>
        <taxon>Eukaryota</taxon>
        <taxon>Viridiplantae</taxon>
        <taxon>Streptophyta</taxon>
        <taxon>Embryophyta</taxon>
        <taxon>Tracheophyta</taxon>
        <taxon>Spermatophyta</taxon>
        <taxon>Magnoliopsida</taxon>
        <taxon>eudicotyledons</taxon>
        <taxon>Gunneridae</taxon>
        <taxon>Pentapetalae</taxon>
        <taxon>asterids</taxon>
        <taxon>lamiids</taxon>
        <taxon>Solanales</taxon>
        <taxon>Solanaceae</taxon>
        <taxon>Solanoideae</taxon>
        <taxon>Capsiceae</taxon>
        <taxon>Capsicum</taxon>
    </lineage>
</organism>
<protein>
    <recommendedName>
        <fullName evidence="3">Phospholipase D C-terminal domain-containing protein</fullName>
    </recommendedName>
</protein>
<dbReference type="AlphaFoldDB" id="A0A2G3AAV2"/>
<proteinExistence type="predicted"/>
<evidence type="ECO:0000256" key="1">
    <source>
        <dbReference type="ARBA" id="ARBA00022737"/>
    </source>
</evidence>
<keyword evidence="2" id="KW-0443">Lipid metabolism</keyword>
<accession>A0A2G3AAV2</accession>
<keyword evidence="5" id="KW-1185">Reference proteome</keyword>
<gene>
    <name evidence="4" type="ORF">T459_06489</name>
</gene>
<keyword evidence="1" id="KW-0677">Repeat</keyword>
<dbReference type="PANTHER" id="PTHR18896">
    <property type="entry name" value="PHOSPHOLIPASE D"/>
    <property type="match status" value="1"/>
</dbReference>
<evidence type="ECO:0000313" key="5">
    <source>
        <dbReference type="Proteomes" id="UP000222542"/>
    </source>
</evidence>
<dbReference type="Gramene" id="PHT91376">
    <property type="protein sequence ID" value="PHT91376"/>
    <property type="gene ID" value="T459_06489"/>
</dbReference>
<dbReference type="Pfam" id="PF12357">
    <property type="entry name" value="PLD_C"/>
    <property type="match status" value="1"/>
</dbReference>